<keyword evidence="3" id="KW-0520">NAD</keyword>
<dbReference type="RefSeq" id="WP_006382492.1">
    <property type="nucleotide sequence ID" value="NZ_AEJB01000601.1"/>
</dbReference>
<protein>
    <submittedName>
        <fullName evidence="5">Oxidoreductase, short chain dehydrogenase/reductase family protein</fullName>
    </submittedName>
</protein>
<dbReference type="CDD" id="cd05233">
    <property type="entry name" value="SDR_c"/>
    <property type="match status" value="1"/>
</dbReference>
<evidence type="ECO:0000256" key="2">
    <source>
        <dbReference type="ARBA" id="ARBA00023002"/>
    </source>
</evidence>
<comment type="caution">
    <text evidence="5">The sequence shown here is derived from an EMBL/GenBank/DDBJ whole genome shotgun (WGS) entry which is preliminary data.</text>
</comment>
<dbReference type="GO" id="GO:0016491">
    <property type="term" value="F:oxidoreductase activity"/>
    <property type="evidence" value="ECO:0007669"/>
    <property type="project" value="UniProtKB-KW"/>
</dbReference>
<dbReference type="AlphaFoldDB" id="L7ET83"/>
<gene>
    <name evidence="5" type="ORF">STRTUCAR8_00553</name>
</gene>
<accession>L7ET83</accession>
<dbReference type="InterPro" id="IPR057326">
    <property type="entry name" value="KR_dom"/>
</dbReference>
<keyword evidence="6" id="KW-1185">Reference proteome</keyword>
<keyword evidence="2" id="KW-0560">Oxidoreductase</keyword>
<dbReference type="PRINTS" id="PR00080">
    <property type="entry name" value="SDRFAMILY"/>
</dbReference>
<evidence type="ECO:0000256" key="1">
    <source>
        <dbReference type="ARBA" id="ARBA00006484"/>
    </source>
</evidence>
<dbReference type="PANTHER" id="PTHR24321:SF8">
    <property type="entry name" value="ESTRADIOL 17-BETA-DEHYDROGENASE 8-RELATED"/>
    <property type="match status" value="1"/>
</dbReference>
<dbReference type="Proteomes" id="UP000010931">
    <property type="component" value="Unassembled WGS sequence"/>
</dbReference>
<name>L7ET83_STRT8</name>
<dbReference type="PATRIC" id="fig|698760.3.peg.8455"/>
<evidence type="ECO:0000256" key="3">
    <source>
        <dbReference type="ARBA" id="ARBA00023027"/>
    </source>
</evidence>
<dbReference type="STRING" id="85558.T45_05123"/>
<evidence type="ECO:0000313" key="6">
    <source>
        <dbReference type="Proteomes" id="UP000010931"/>
    </source>
</evidence>
<dbReference type="SMART" id="SM00822">
    <property type="entry name" value="PKS_KR"/>
    <property type="match status" value="1"/>
</dbReference>
<proteinExistence type="inferred from homology"/>
<dbReference type="PRINTS" id="PR00081">
    <property type="entry name" value="GDHRDH"/>
</dbReference>
<dbReference type="PANTHER" id="PTHR24321">
    <property type="entry name" value="DEHYDROGENASES, SHORT CHAIN"/>
    <property type="match status" value="1"/>
</dbReference>
<dbReference type="InterPro" id="IPR002347">
    <property type="entry name" value="SDR_fam"/>
</dbReference>
<feature type="domain" description="Ketoreductase" evidence="4">
    <location>
        <begin position="7"/>
        <end position="187"/>
    </location>
</feature>
<sequence length="252" mass="26227">MGRIDGRVALITGGESGIGLATARLLVARGAYVHLVGVNREALDAAGTELGPAQCALSVADVTSSEQVRAAVGDALERFGRLDVVFSNAGIAGDTACIEDYPEDVFRRVLDVHVVGTFLLLKYTLPHLGPGGSVIINSSVVGLTAEPAISGYATAKHAQVGLMRVAAREAAARGIRVNTIHPGPTDTPFQREVEKTATGLSPEMAFEMFNAMIPLGRHATPEEIARTVLYLASDDSAFTTGATLAVDGGMTI</sequence>
<evidence type="ECO:0000259" key="4">
    <source>
        <dbReference type="SMART" id="SM00822"/>
    </source>
</evidence>
<dbReference type="Pfam" id="PF13561">
    <property type="entry name" value="adh_short_C2"/>
    <property type="match status" value="1"/>
</dbReference>
<organism evidence="5 6">
    <name type="scientific">Streptomyces turgidiscabies (strain Car8)</name>
    <dbReference type="NCBI Taxonomy" id="698760"/>
    <lineage>
        <taxon>Bacteria</taxon>
        <taxon>Bacillati</taxon>
        <taxon>Actinomycetota</taxon>
        <taxon>Actinomycetes</taxon>
        <taxon>Kitasatosporales</taxon>
        <taxon>Streptomycetaceae</taxon>
        <taxon>Streptomyces</taxon>
    </lineage>
</organism>
<reference evidence="5 6" key="1">
    <citation type="journal article" date="2011" name="Plasmid">
        <title>Streptomyces turgidiscabies Car8 contains a modular pathogenicity island that shares virulence genes with other actinobacterial plant pathogens.</title>
        <authorList>
            <person name="Huguet-Tapia J.C."/>
            <person name="Badger J.H."/>
            <person name="Loria R."/>
            <person name="Pettis G.S."/>
        </authorList>
    </citation>
    <scope>NUCLEOTIDE SEQUENCE [LARGE SCALE GENOMIC DNA]</scope>
    <source>
        <strain evidence="5 6">Car8</strain>
    </source>
</reference>
<dbReference type="InterPro" id="IPR036291">
    <property type="entry name" value="NAD(P)-bd_dom_sf"/>
</dbReference>
<evidence type="ECO:0000313" key="5">
    <source>
        <dbReference type="EMBL" id="ELP62608.1"/>
    </source>
</evidence>
<dbReference type="Gene3D" id="3.40.50.720">
    <property type="entry name" value="NAD(P)-binding Rossmann-like Domain"/>
    <property type="match status" value="1"/>
</dbReference>
<comment type="similarity">
    <text evidence="1">Belongs to the short-chain dehydrogenases/reductases (SDR) family.</text>
</comment>
<dbReference type="FunFam" id="3.40.50.720:FF:000084">
    <property type="entry name" value="Short-chain dehydrogenase reductase"/>
    <property type="match status" value="1"/>
</dbReference>
<dbReference type="EMBL" id="AEJB01000601">
    <property type="protein sequence ID" value="ELP62608.1"/>
    <property type="molecule type" value="Genomic_DNA"/>
</dbReference>
<dbReference type="SUPFAM" id="SSF51735">
    <property type="entry name" value="NAD(P)-binding Rossmann-fold domains"/>
    <property type="match status" value="1"/>
</dbReference>
<dbReference type="GeneID" id="97407157"/>